<evidence type="ECO:0000313" key="1">
    <source>
        <dbReference type="EMBL" id="AUX38785.1"/>
    </source>
</evidence>
<evidence type="ECO:0000313" key="2">
    <source>
        <dbReference type="Proteomes" id="UP000238348"/>
    </source>
</evidence>
<protein>
    <submittedName>
        <fullName evidence="1">Uncharacterized protein</fullName>
    </submittedName>
</protein>
<organism evidence="1 2">
    <name type="scientific">Sorangium cellulosum</name>
    <name type="common">Polyangium cellulosum</name>
    <dbReference type="NCBI Taxonomy" id="56"/>
    <lineage>
        <taxon>Bacteria</taxon>
        <taxon>Pseudomonadati</taxon>
        <taxon>Myxococcota</taxon>
        <taxon>Polyangia</taxon>
        <taxon>Polyangiales</taxon>
        <taxon>Polyangiaceae</taxon>
        <taxon>Sorangium</taxon>
    </lineage>
</organism>
<gene>
    <name evidence="1" type="ORF">SOCE26_001630</name>
</gene>
<name>A0A2L0EHL0_SORCE</name>
<dbReference type="EMBL" id="CP012673">
    <property type="protein sequence ID" value="AUX38785.1"/>
    <property type="molecule type" value="Genomic_DNA"/>
</dbReference>
<accession>A0A2L0EHL0</accession>
<reference evidence="1 2" key="1">
    <citation type="submission" date="2015-09" db="EMBL/GenBank/DDBJ databases">
        <title>Sorangium comparison.</title>
        <authorList>
            <person name="Zaburannyi N."/>
            <person name="Bunk B."/>
            <person name="Overmann J."/>
            <person name="Mueller R."/>
        </authorList>
    </citation>
    <scope>NUCLEOTIDE SEQUENCE [LARGE SCALE GENOMIC DNA]</scope>
    <source>
        <strain evidence="1 2">So ce26</strain>
    </source>
</reference>
<dbReference type="AlphaFoldDB" id="A0A2L0EHL0"/>
<proteinExistence type="predicted"/>
<sequence>MLAAGQIVVGVPLLEQAAAREGTALRDVRLAIDQLCKGEARPRSSGDTTFAEFAERVLSGQLAEQYPLHVKPLRHPEQYRHKPNHVLGVLGPVPLPRFTVDHADRAVSMLPAHLEAEASQKLFTGYSRSRPIRRVSSPTIRCHVDVFPRRTTTRPKALYTPTRTSVSWLRWIFDCLIGSITGF</sequence>
<dbReference type="Proteomes" id="UP000238348">
    <property type="component" value="Chromosome"/>
</dbReference>